<dbReference type="Pfam" id="PF01855">
    <property type="entry name" value="POR_N"/>
    <property type="match status" value="1"/>
</dbReference>
<dbReference type="Proteomes" id="UP000249524">
    <property type="component" value="Unassembled WGS sequence"/>
</dbReference>
<dbReference type="PANTHER" id="PTHR32154">
    <property type="entry name" value="PYRUVATE-FLAVODOXIN OXIDOREDUCTASE-RELATED"/>
    <property type="match status" value="1"/>
</dbReference>
<dbReference type="Gene3D" id="3.40.920.10">
    <property type="entry name" value="Pyruvate-ferredoxin oxidoreductase, PFOR, domain III"/>
    <property type="match status" value="1"/>
</dbReference>
<dbReference type="Pfam" id="PF01558">
    <property type="entry name" value="POR"/>
    <property type="match status" value="1"/>
</dbReference>
<dbReference type="FunFam" id="3.40.50.970:FF:000022">
    <property type="entry name" value="2-oxoglutarate ferredoxin oxidoreductase alpha subunit"/>
    <property type="match status" value="1"/>
</dbReference>
<dbReference type="Gene3D" id="3.40.50.970">
    <property type="match status" value="1"/>
</dbReference>
<dbReference type="SUPFAM" id="SSF52922">
    <property type="entry name" value="TK C-terminal domain-like"/>
    <property type="match status" value="1"/>
</dbReference>
<dbReference type="InterPro" id="IPR002869">
    <property type="entry name" value="Pyrv_flavodox_OxRed_cen"/>
</dbReference>
<dbReference type="PANTHER" id="PTHR32154:SF29">
    <property type="entry name" value="BLR6743 PROTEIN"/>
    <property type="match status" value="1"/>
</dbReference>
<dbReference type="Gene3D" id="3.40.50.920">
    <property type="match status" value="1"/>
</dbReference>
<keyword evidence="5" id="KW-1185">Reference proteome</keyword>
<dbReference type="OrthoDB" id="9794954at2"/>
<dbReference type="InterPro" id="IPR029061">
    <property type="entry name" value="THDP-binding"/>
</dbReference>
<dbReference type="InterPro" id="IPR002880">
    <property type="entry name" value="Pyrv_Fd/Flavodoxin_OxRdtase_N"/>
</dbReference>
<name>A0A328BNI8_9CAUL</name>
<evidence type="ECO:0000256" key="1">
    <source>
        <dbReference type="ARBA" id="ARBA00023002"/>
    </source>
</evidence>
<evidence type="ECO:0000259" key="3">
    <source>
        <dbReference type="Pfam" id="PF01855"/>
    </source>
</evidence>
<dbReference type="EMBL" id="QFYS01000001">
    <property type="protein sequence ID" value="RAK68663.1"/>
    <property type="molecule type" value="Genomic_DNA"/>
</dbReference>
<dbReference type="SUPFAM" id="SSF52518">
    <property type="entry name" value="Thiamin diphosphate-binding fold (THDP-binding)"/>
    <property type="match status" value="1"/>
</dbReference>
<dbReference type="NCBIfam" id="TIGR03710">
    <property type="entry name" value="OAFO_sf"/>
    <property type="match status" value="1"/>
</dbReference>
<keyword evidence="1" id="KW-0560">Oxidoreductase</keyword>
<feature type="domain" description="Pyruvate/ketoisovalerate oxidoreductase catalytic" evidence="2">
    <location>
        <begin position="26"/>
        <end position="192"/>
    </location>
</feature>
<dbReference type="RefSeq" id="WP_111274155.1">
    <property type="nucleotide sequence ID" value="NZ_QFYS01000001.1"/>
</dbReference>
<reference evidence="4 5" key="1">
    <citation type="submission" date="2018-05" db="EMBL/GenBank/DDBJ databases">
        <authorList>
            <person name="Lanie J.A."/>
            <person name="Ng W.-L."/>
            <person name="Kazmierczak K.M."/>
            <person name="Andrzejewski T.M."/>
            <person name="Davidsen T.M."/>
            <person name="Wayne K.J."/>
            <person name="Tettelin H."/>
            <person name="Glass J.I."/>
            <person name="Rusch D."/>
            <person name="Podicherti R."/>
            <person name="Tsui H.-C.T."/>
            <person name="Winkler M.E."/>
        </authorList>
    </citation>
    <scope>NUCLEOTIDE SEQUENCE [LARGE SCALE GENOMIC DNA]</scope>
    <source>
        <strain evidence="4 5">BUT-10</strain>
    </source>
</reference>
<dbReference type="InterPro" id="IPR019752">
    <property type="entry name" value="Pyrv/ketoisovalerate_OxRed_cat"/>
</dbReference>
<dbReference type="SUPFAM" id="SSF53323">
    <property type="entry name" value="Pyruvate-ferredoxin oxidoreductase, PFOR, domain III"/>
    <property type="match status" value="1"/>
</dbReference>
<proteinExistence type="predicted"/>
<dbReference type="InterPro" id="IPR022367">
    <property type="entry name" value="2-oxoacid/accept_OxRdtase_asu"/>
</dbReference>
<evidence type="ECO:0000313" key="4">
    <source>
        <dbReference type="EMBL" id="RAK68663.1"/>
    </source>
</evidence>
<feature type="domain" description="Pyruvate flavodoxin/ferredoxin oxidoreductase pyrimidine binding" evidence="3">
    <location>
        <begin position="226"/>
        <end position="391"/>
    </location>
</feature>
<dbReference type="InterPro" id="IPR009014">
    <property type="entry name" value="Transketo_C/PFOR_II"/>
</dbReference>
<dbReference type="AlphaFoldDB" id="A0A328BNI8"/>
<protein>
    <submittedName>
        <fullName evidence="4">2-oxoacid:acceptor oxidoreductase subunit alpha</fullName>
    </submittedName>
</protein>
<dbReference type="GO" id="GO:0016903">
    <property type="term" value="F:oxidoreductase activity, acting on the aldehyde or oxo group of donors"/>
    <property type="evidence" value="ECO:0007669"/>
    <property type="project" value="InterPro"/>
</dbReference>
<sequence>MPDTLKAQAGKPRINDFVVKFANVNGSGSASANGLFARSVIRMGVPVAARNIFPSNIQGLPTWYEVRITEAGYLGRRGGVDLMVAMNPQTWDRDVAEIESGGFLFYDSTKPLPGSKFRDDITVIGVPLTAMCNEAYELPRERQLFKNTIYVGALAALLGMDTDVIEALLAEDFAGKDRLIRANVEALHMGYAYALKHLSPLPLQVRRSDGVGDRIYVEGNQAAGLGAVYGGATVCAWYPITPSTSLAEAFMSYCGELREDPETGKSRYAIIQAEDEIASIGMVVGAGWNGCRAFTATSGPGVSLMTEFIGLSYFAEIPAVIFDVQRGGPSTGMPTRTQQADLLAAAYAGHGDTKHVMLLPADPGDCFEMGAQAFDLADRLQTTVFVMLDLDIGMQEWLTKPFSWDDSRKLDRGKVMTAEMLEAGADFGRYKEVDGDGIPYRTYPGTHPTKGGYFTRGTSRNPYARYSEEGAVYVDNMERLLRKFETAKSLVPQPVLKPAKGKTKDGVIYFGSTTPAMDEALEMLEAQGRRLDALQVRAFPFPDLVYEFIAAHERVFVVEQNRDAQLRTLIVNEGDVNPAKLEPVLHYDGTPITARFIAGAIAQRMALGQIEAAE</sequence>
<accession>A0A328BNI8</accession>
<organism evidence="4 5">
    <name type="scientific">Phenylobacterium kunshanense</name>
    <dbReference type="NCBI Taxonomy" id="1445034"/>
    <lineage>
        <taxon>Bacteria</taxon>
        <taxon>Pseudomonadati</taxon>
        <taxon>Pseudomonadota</taxon>
        <taxon>Alphaproteobacteria</taxon>
        <taxon>Caulobacterales</taxon>
        <taxon>Caulobacteraceae</taxon>
        <taxon>Phenylobacterium</taxon>
    </lineage>
</organism>
<dbReference type="GO" id="GO:0006979">
    <property type="term" value="P:response to oxidative stress"/>
    <property type="evidence" value="ECO:0007669"/>
    <property type="project" value="TreeGrafter"/>
</dbReference>
<gene>
    <name evidence="4" type="ORF">DJ019_01175</name>
</gene>
<dbReference type="InterPro" id="IPR050722">
    <property type="entry name" value="Pyruvate:ferred/Flavod_OxRd"/>
</dbReference>
<dbReference type="CDD" id="cd07034">
    <property type="entry name" value="TPP_PYR_PFOR_IOR-alpha_like"/>
    <property type="match status" value="1"/>
</dbReference>
<evidence type="ECO:0000313" key="5">
    <source>
        <dbReference type="Proteomes" id="UP000249524"/>
    </source>
</evidence>
<evidence type="ECO:0000259" key="2">
    <source>
        <dbReference type="Pfam" id="PF01558"/>
    </source>
</evidence>
<comment type="caution">
    <text evidence="4">The sequence shown here is derived from an EMBL/GenBank/DDBJ whole genome shotgun (WGS) entry which is preliminary data.</text>
</comment>